<comment type="caution">
    <text evidence="1">The sequence shown here is derived from an EMBL/GenBank/DDBJ whole genome shotgun (WGS) entry which is preliminary data.</text>
</comment>
<dbReference type="InterPro" id="IPR027417">
    <property type="entry name" value="P-loop_NTPase"/>
</dbReference>
<dbReference type="SUPFAM" id="SSF52540">
    <property type="entry name" value="P-loop containing nucleoside triphosphate hydrolases"/>
    <property type="match status" value="1"/>
</dbReference>
<dbReference type="GO" id="GO:0016301">
    <property type="term" value="F:kinase activity"/>
    <property type="evidence" value="ECO:0007669"/>
    <property type="project" value="UniProtKB-KW"/>
</dbReference>
<dbReference type="Gene3D" id="3.40.50.300">
    <property type="entry name" value="P-loop containing nucleotide triphosphate hydrolases"/>
    <property type="match status" value="1"/>
</dbReference>
<reference evidence="1 2" key="1">
    <citation type="submission" date="2023-04" db="EMBL/GenBank/DDBJ databases">
        <title>Genome Encyclopedia of Bacteria and Archaea VI: Functional Genomics of Type Strains.</title>
        <authorList>
            <person name="Whitman W."/>
        </authorList>
    </citation>
    <scope>NUCLEOTIDE SEQUENCE [LARGE SCALE GENOMIC DNA]</scope>
    <source>
        <strain evidence="1 2">SG_E_30_P1</strain>
    </source>
</reference>
<evidence type="ECO:0000313" key="2">
    <source>
        <dbReference type="Proteomes" id="UP001160142"/>
    </source>
</evidence>
<dbReference type="EMBL" id="JARXVQ010000001">
    <property type="protein sequence ID" value="MDH6181301.1"/>
    <property type="molecule type" value="Genomic_DNA"/>
</dbReference>
<evidence type="ECO:0000313" key="1">
    <source>
        <dbReference type="EMBL" id="MDH6181301.1"/>
    </source>
</evidence>
<protein>
    <submittedName>
        <fullName evidence="1">Uridine kinase</fullName>
    </submittedName>
</protein>
<accession>A0ABT6KND1</accession>
<name>A0ABT6KND1_9MICO</name>
<keyword evidence="2" id="KW-1185">Reference proteome</keyword>
<keyword evidence="1" id="KW-0808">Transferase</keyword>
<keyword evidence="1" id="KW-0418">Kinase</keyword>
<organism evidence="1 2">
    <name type="scientific">Antiquaquibacter oligotrophicus</name>
    <dbReference type="NCBI Taxonomy" id="2880260"/>
    <lineage>
        <taxon>Bacteria</taxon>
        <taxon>Bacillati</taxon>
        <taxon>Actinomycetota</taxon>
        <taxon>Actinomycetes</taxon>
        <taxon>Micrococcales</taxon>
        <taxon>Microbacteriaceae</taxon>
        <taxon>Antiquaquibacter</taxon>
    </lineage>
</organism>
<sequence length="156" mass="17471">MDVTLIDGRSGSGKSDLASLLVSLDDRYQLVRLDDVYPGWDGLLHASLAVPRMIDTLQWQAWDWAGDQPGARHTLDPDRPLIIEGVGALSRESRRRASTALWLEADDTTRRSRALARDGETFRPHWERWAAQERAFIEREHPQSLADVTVVTAAAG</sequence>
<dbReference type="Proteomes" id="UP001160142">
    <property type="component" value="Unassembled WGS sequence"/>
</dbReference>
<dbReference type="RefSeq" id="WP_322133618.1">
    <property type="nucleotide sequence ID" value="NZ_CP085036.1"/>
</dbReference>
<gene>
    <name evidence="1" type="ORF">M2152_001483</name>
</gene>
<proteinExistence type="predicted"/>